<keyword evidence="2" id="KW-1185">Reference proteome</keyword>
<dbReference type="AlphaFoldDB" id="A0A919J2C8"/>
<comment type="caution">
    <text evidence="1">The sequence shown here is derived from an EMBL/GenBank/DDBJ whole genome shotgun (WGS) entry which is preliminary data.</text>
</comment>
<evidence type="ECO:0000313" key="2">
    <source>
        <dbReference type="Proteomes" id="UP000598174"/>
    </source>
</evidence>
<protein>
    <submittedName>
        <fullName evidence="1">Acetoacetate decarboxylase</fullName>
    </submittedName>
</protein>
<accession>A0A919J2C8</accession>
<organism evidence="1 2">
    <name type="scientific">Paractinoplanes ferrugineus</name>
    <dbReference type="NCBI Taxonomy" id="113564"/>
    <lineage>
        <taxon>Bacteria</taxon>
        <taxon>Bacillati</taxon>
        <taxon>Actinomycetota</taxon>
        <taxon>Actinomycetes</taxon>
        <taxon>Micromonosporales</taxon>
        <taxon>Micromonosporaceae</taxon>
        <taxon>Paractinoplanes</taxon>
    </lineage>
</organism>
<dbReference type="EMBL" id="BOMM01000040">
    <property type="protein sequence ID" value="GIE12638.1"/>
    <property type="molecule type" value="Genomic_DNA"/>
</dbReference>
<dbReference type="Gene3D" id="2.40.400.10">
    <property type="entry name" value="Acetoacetate decarboxylase-like"/>
    <property type="match status" value="1"/>
</dbReference>
<proteinExistence type="predicted"/>
<dbReference type="InterPro" id="IPR010451">
    <property type="entry name" value="Acetoacetate_decarboxylase"/>
</dbReference>
<dbReference type="RefSeq" id="WP_203819107.1">
    <property type="nucleotide sequence ID" value="NZ_BAAABP010000022.1"/>
</dbReference>
<dbReference type="GO" id="GO:0016829">
    <property type="term" value="F:lyase activity"/>
    <property type="evidence" value="ECO:0007669"/>
    <property type="project" value="InterPro"/>
</dbReference>
<dbReference type="SUPFAM" id="SSF160104">
    <property type="entry name" value="Acetoacetate decarboxylase-like"/>
    <property type="match status" value="1"/>
</dbReference>
<name>A0A919J2C8_9ACTN</name>
<dbReference type="InterPro" id="IPR023375">
    <property type="entry name" value="ADC_dom_sf"/>
</dbReference>
<sequence length="248" mass="26723">MAERIDATTWSIQGETVTLPVTITSARMAAAVFTTPAAEARRVLAGSPLEPLTIFGRAVTVLMFIHYDEWVLKTYDEVGVGLLVRGPRRSAGPRSPGLHLVDLPVTGAFTREAGQDFWALPKWLMAADLTFGPPARITVRDGETEVMHASIGDGRLRLPFGTRLKLPAWSFLRHGAQAGRLLRGRLPMNLSGIRVGRGAYDVRLGEHPMAAKMTALGMLKRPLLTVSADRMTGSLGSFTATAAPSPPS</sequence>
<evidence type="ECO:0000313" key="1">
    <source>
        <dbReference type="EMBL" id="GIE12638.1"/>
    </source>
</evidence>
<gene>
    <name evidence="1" type="ORF">Afe05nite_44780</name>
</gene>
<dbReference type="Proteomes" id="UP000598174">
    <property type="component" value="Unassembled WGS sequence"/>
</dbReference>
<reference evidence="1" key="1">
    <citation type="submission" date="2021-01" db="EMBL/GenBank/DDBJ databases">
        <title>Whole genome shotgun sequence of Actinoplanes ferrugineus NBRC 15555.</title>
        <authorList>
            <person name="Komaki H."/>
            <person name="Tamura T."/>
        </authorList>
    </citation>
    <scope>NUCLEOTIDE SEQUENCE</scope>
    <source>
        <strain evidence="1">NBRC 15555</strain>
    </source>
</reference>
<dbReference type="Pfam" id="PF06314">
    <property type="entry name" value="ADC"/>
    <property type="match status" value="1"/>
</dbReference>